<dbReference type="Pfam" id="PF13997">
    <property type="entry name" value="YqjK"/>
    <property type="match status" value="1"/>
</dbReference>
<comment type="caution">
    <text evidence="1">The sequence shown here is derived from an EMBL/GenBank/DDBJ whole genome shotgun (WGS) entry which is preliminary data.</text>
</comment>
<accession>A0A1R1IC39</accession>
<proteinExistence type="predicted"/>
<dbReference type="Proteomes" id="UP000187526">
    <property type="component" value="Unassembled WGS sequence"/>
</dbReference>
<organism evidence="1 2">
    <name type="scientific">Azonexus hydrophilus</name>
    <dbReference type="NCBI Taxonomy" id="418702"/>
    <lineage>
        <taxon>Bacteria</taxon>
        <taxon>Pseudomonadati</taxon>
        <taxon>Pseudomonadota</taxon>
        <taxon>Betaproteobacteria</taxon>
        <taxon>Rhodocyclales</taxon>
        <taxon>Azonexaceae</taxon>
        <taxon>Azonexus</taxon>
    </lineage>
</organism>
<evidence type="ECO:0000313" key="2">
    <source>
        <dbReference type="Proteomes" id="UP000187526"/>
    </source>
</evidence>
<dbReference type="RefSeq" id="WP_076091227.1">
    <property type="nucleotide sequence ID" value="NZ_MTHD01000001.1"/>
</dbReference>
<evidence type="ECO:0008006" key="3">
    <source>
        <dbReference type="Google" id="ProtNLM"/>
    </source>
</evidence>
<dbReference type="EMBL" id="MTHD01000001">
    <property type="protein sequence ID" value="OMG56255.1"/>
    <property type="molecule type" value="Genomic_DNA"/>
</dbReference>
<reference evidence="1 2" key="1">
    <citation type="submission" date="2016-10" db="EMBL/GenBank/DDBJ databases">
        <title>Alkaliphiles isolated from bioreactors.</title>
        <authorList>
            <person name="Salah Z."/>
            <person name="Rout S.P."/>
            <person name="Humphreys P.N."/>
        </authorList>
    </citation>
    <scope>NUCLEOTIDE SEQUENCE [LARGE SCALE GENOMIC DNA]</scope>
    <source>
        <strain evidence="1 2">ZS02</strain>
    </source>
</reference>
<dbReference type="OrthoDB" id="8900444at2"/>
<dbReference type="STRING" id="418702.BJN45_01080"/>
<sequence length="96" mass="10635">MNEKLLELAARRGALSVRIAAQRAALTQHSTGLAVLLSKGDAALRGLDWLKQHPLVVGVAVAAAVVIRPRRTWRLARRGFIVWRGWRVVRNTLGLH</sequence>
<dbReference type="AlphaFoldDB" id="A0A1R1IC39"/>
<dbReference type="InterPro" id="IPR025612">
    <property type="entry name" value="YqjK"/>
</dbReference>
<keyword evidence="2" id="KW-1185">Reference proteome</keyword>
<protein>
    <recommendedName>
        <fullName evidence="3">YqjK-like protein</fullName>
    </recommendedName>
</protein>
<gene>
    <name evidence="1" type="ORF">BJN45_01080</name>
</gene>
<name>A0A1R1IC39_9RHOO</name>
<evidence type="ECO:0000313" key="1">
    <source>
        <dbReference type="EMBL" id="OMG56255.1"/>
    </source>
</evidence>